<proteinExistence type="predicted"/>
<keyword evidence="2" id="KW-1185">Reference proteome</keyword>
<dbReference type="EMBL" id="CALSDN010000014">
    <property type="protein sequence ID" value="CAH6723307.1"/>
    <property type="molecule type" value="Genomic_DNA"/>
</dbReference>
<organism evidence="1 2">
    <name type="scientific">[Candida] jaroonii</name>
    <dbReference type="NCBI Taxonomy" id="467808"/>
    <lineage>
        <taxon>Eukaryota</taxon>
        <taxon>Fungi</taxon>
        <taxon>Dikarya</taxon>
        <taxon>Ascomycota</taxon>
        <taxon>Saccharomycotina</taxon>
        <taxon>Pichiomycetes</taxon>
        <taxon>Debaryomycetaceae</taxon>
        <taxon>Yamadazyma</taxon>
    </lineage>
</organism>
<sequence length="299" mass="32429">MVCGVFVPVPTFFNDDESIDFETQVKHAQFLKDNGISGITLLGSTGENVHLTAKERVEIVKSIHDGVADFPIVAGVAQNCLSDAKDEIKRLADSGASYALVLPSSYYGAGITQEALVEWYTNVADFSPIPVLIYVYPGVTNGVSVAPSTIKTLSKHSNIKGIKFSHNDVTAYSEVSLDEEITDFDCLTGLGHLFLPALSVGFKGTVDAIAGAFPKIYVSLYKAFEKGDLKTAKALQLSIIRVEKIVAEFGVIGIKRIIHEVGFGKNYLGRSPLNKDTSTGWERMSNYIQEVKTIEAKLA</sequence>
<evidence type="ECO:0000313" key="2">
    <source>
        <dbReference type="Proteomes" id="UP001152531"/>
    </source>
</evidence>
<gene>
    <name evidence="1" type="ORF">CLIB1444_14S01156</name>
</gene>
<name>A0ACA9YDZ4_9ASCO</name>
<accession>A0ACA9YDZ4</accession>
<reference evidence="1" key="1">
    <citation type="submission" date="2022-06" db="EMBL/GenBank/DDBJ databases">
        <authorList>
            <person name="Legras J.-L."/>
            <person name="Devillers H."/>
            <person name="Grondin C."/>
        </authorList>
    </citation>
    <scope>NUCLEOTIDE SEQUENCE</scope>
    <source>
        <strain evidence="1">CLIB 1444</strain>
    </source>
</reference>
<evidence type="ECO:0000313" key="1">
    <source>
        <dbReference type="EMBL" id="CAH6723307.1"/>
    </source>
</evidence>
<comment type="caution">
    <text evidence="1">The sequence shown here is derived from an EMBL/GenBank/DDBJ whole genome shotgun (WGS) entry which is preliminary data.</text>
</comment>
<dbReference type="Proteomes" id="UP001152531">
    <property type="component" value="Unassembled WGS sequence"/>
</dbReference>
<protein>
    <submittedName>
        <fullName evidence="1">L-threo-3-deoxy-hexylosonate aldolase</fullName>
    </submittedName>
</protein>